<reference evidence="2 3" key="1">
    <citation type="submission" date="2019-01" db="EMBL/GenBank/DDBJ databases">
        <authorList>
            <person name="Chen W.-M."/>
        </authorList>
    </citation>
    <scope>NUCLEOTIDE SEQUENCE [LARGE SCALE GENOMIC DNA]</scope>
    <source>
        <strain evidence="2 3">FSY-15</strain>
    </source>
</reference>
<comment type="caution">
    <text evidence="2">The sequence shown here is derived from an EMBL/GenBank/DDBJ whole genome shotgun (WGS) entry which is preliminary data.</text>
</comment>
<dbReference type="InterPro" id="IPR043129">
    <property type="entry name" value="ATPase_NBD"/>
</dbReference>
<dbReference type="OrthoDB" id="9810372at2"/>
<proteinExistence type="inferred from homology"/>
<evidence type="ECO:0000313" key="3">
    <source>
        <dbReference type="Proteomes" id="UP000282832"/>
    </source>
</evidence>
<name>A0A437PRB8_9BACT</name>
<gene>
    <name evidence="2" type="ORF">EOJ36_07280</name>
</gene>
<sequence>MSQSEEYLGIDVGGTGVKMGVVHPDTGQINHFQSYDTATWRESHHFLDRFADAIALFLYQHKNIHKVGIGLPGTLTKNRRTLIEITAIPEIDGANIIDMLENRFPDHQFFMENDANAAALGEFYFSPEKSSMPEDFIFITLGTGVGGAAVIDRKIFLGGDGNAMEPGHVPSRNKKVLERNIGKKELLQLATQMRAEYTGKTTLASDGTISTTALVVAAEEGDELALAIWNEVGTMLGEMLVSLIRVLDIKNIFIGGGLSASYDFILPSIEAQLNYWLTPAYLEKLSIKKALLGNDAGLLGAASLCF</sequence>
<evidence type="ECO:0000313" key="2">
    <source>
        <dbReference type="EMBL" id="RVU24804.1"/>
    </source>
</evidence>
<dbReference type="PANTHER" id="PTHR18964">
    <property type="entry name" value="ROK (REPRESSOR, ORF, KINASE) FAMILY"/>
    <property type="match status" value="1"/>
</dbReference>
<evidence type="ECO:0000256" key="1">
    <source>
        <dbReference type="ARBA" id="ARBA00006479"/>
    </source>
</evidence>
<dbReference type="EMBL" id="SACY01000003">
    <property type="protein sequence ID" value="RVU24804.1"/>
    <property type="molecule type" value="Genomic_DNA"/>
</dbReference>
<accession>A0A437PRB8</accession>
<dbReference type="PANTHER" id="PTHR18964:SF149">
    <property type="entry name" value="BIFUNCTIONAL UDP-N-ACETYLGLUCOSAMINE 2-EPIMERASE_N-ACETYLMANNOSAMINE KINASE"/>
    <property type="match status" value="1"/>
</dbReference>
<dbReference type="Gene3D" id="3.30.420.40">
    <property type="match status" value="2"/>
</dbReference>
<dbReference type="AlphaFoldDB" id="A0A437PRB8"/>
<dbReference type="RefSeq" id="WP_127804423.1">
    <property type="nucleotide sequence ID" value="NZ_SACY01000003.1"/>
</dbReference>
<organism evidence="2 3">
    <name type="scientific">Sandaracinomonas limnophila</name>
    <dbReference type="NCBI Taxonomy" id="1862386"/>
    <lineage>
        <taxon>Bacteria</taxon>
        <taxon>Pseudomonadati</taxon>
        <taxon>Bacteroidota</taxon>
        <taxon>Cytophagia</taxon>
        <taxon>Cytophagales</taxon>
        <taxon>Flectobacillaceae</taxon>
        <taxon>Sandaracinomonas</taxon>
    </lineage>
</organism>
<dbReference type="InterPro" id="IPR000600">
    <property type="entry name" value="ROK"/>
</dbReference>
<keyword evidence="3" id="KW-1185">Reference proteome</keyword>
<dbReference type="Proteomes" id="UP000282832">
    <property type="component" value="Unassembled WGS sequence"/>
</dbReference>
<dbReference type="Pfam" id="PF00480">
    <property type="entry name" value="ROK"/>
    <property type="match status" value="1"/>
</dbReference>
<dbReference type="CDD" id="cd23763">
    <property type="entry name" value="ASKHA_ATPase_ROK"/>
    <property type="match status" value="1"/>
</dbReference>
<dbReference type="SUPFAM" id="SSF53067">
    <property type="entry name" value="Actin-like ATPase domain"/>
    <property type="match status" value="1"/>
</dbReference>
<comment type="similarity">
    <text evidence="1">Belongs to the ROK (NagC/XylR) family.</text>
</comment>
<protein>
    <submittedName>
        <fullName evidence="2">ROK family protein</fullName>
    </submittedName>
</protein>